<comment type="function">
    <text evidence="7">Functions as a peptidoglycan terminase that cleaves nascent peptidoglycan strands endolytically to terminate their elongation.</text>
</comment>
<sequence length="347" mass="39290">MSFKRILLGVVLASLIGGGIFAYIAYGIFFTPNTSFNSDEEFVFIPTNASERDLEKELSPLLKDFDAFKSAANRKSYLSSIKAGRYKIAKGMNNNEIVNSLRSGNLPVKVSFNNQESVNDLAGRIASQIEADSSSLVAAFKDTDFLKSNGFNEANMISLYIPNSYEFFWNTSATAFRDRMLKEYNRFWNNARIEKAEALGLQPNEVIALASIVHKETAKVDERPTVAGVYLNRLKKGMLLQADPTVIYAIKKETGNFDTIIKRVLYKDLEMDSPYNTYKNAGLPPGPIAMPDITAIDAVLNPKKHNYYYFVANVEKFGYHMFAENLTQHNRNKEQYIRWINAQKINR</sequence>
<feature type="site" description="Important for catalytic activity" evidence="7">
    <location>
        <position position="216"/>
    </location>
</feature>
<keyword evidence="9" id="KW-1185">Reference proteome</keyword>
<keyword evidence="3 7" id="KW-1133">Transmembrane helix</keyword>
<evidence type="ECO:0000256" key="7">
    <source>
        <dbReference type="HAMAP-Rule" id="MF_02065"/>
    </source>
</evidence>
<evidence type="ECO:0000256" key="6">
    <source>
        <dbReference type="ARBA" id="ARBA00023316"/>
    </source>
</evidence>
<dbReference type="EC" id="4.2.2.29" evidence="7"/>
<organism evidence="8 9">
    <name type="scientific">Maribacter orientalis</name>
    <dbReference type="NCBI Taxonomy" id="228957"/>
    <lineage>
        <taxon>Bacteria</taxon>
        <taxon>Pseudomonadati</taxon>
        <taxon>Bacteroidota</taxon>
        <taxon>Flavobacteriia</taxon>
        <taxon>Flavobacteriales</taxon>
        <taxon>Flavobacteriaceae</taxon>
        <taxon>Maribacter</taxon>
    </lineage>
</organism>
<evidence type="ECO:0000256" key="5">
    <source>
        <dbReference type="ARBA" id="ARBA00023239"/>
    </source>
</evidence>
<proteinExistence type="inferred from homology"/>
<dbReference type="STRING" id="228957.SAMN04488008_101521"/>
<dbReference type="AlphaFoldDB" id="A0A1H7H6W8"/>
<dbReference type="Proteomes" id="UP000198990">
    <property type="component" value="Unassembled WGS sequence"/>
</dbReference>
<protein>
    <recommendedName>
        <fullName evidence="7">Endolytic murein transglycosylase</fullName>
        <ecNumber evidence="7">4.2.2.29</ecNumber>
    </recommendedName>
    <alternativeName>
        <fullName evidence="7">Peptidoglycan lytic transglycosylase</fullName>
    </alternativeName>
    <alternativeName>
        <fullName evidence="7">Peptidoglycan polymerization terminase</fullName>
    </alternativeName>
</protein>
<dbReference type="Gene3D" id="3.30.160.60">
    <property type="entry name" value="Classic Zinc Finger"/>
    <property type="match status" value="1"/>
</dbReference>
<dbReference type="Gene3D" id="3.30.1490.480">
    <property type="entry name" value="Endolytic murein transglycosylase"/>
    <property type="match status" value="1"/>
</dbReference>
<keyword evidence="6 7" id="KW-0961">Cell wall biogenesis/degradation</keyword>
<dbReference type="Pfam" id="PF02618">
    <property type="entry name" value="YceG"/>
    <property type="match status" value="1"/>
</dbReference>
<keyword evidence="5 7" id="KW-0456">Lyase</keyword>
<dbReference type="GO" id="GO:0008932">
    <property type="term" value="F:lytic endotransglycosylase activity"/>
    <property type="evidence" value="ECO:0007669"/>
    <property type="project" value="UniProtKB-UniRule"/>
</dbReference>
<comment type="catalytic activity">
    <reaction evidence="7">
        <text>a peptidoglycan chain = a peptidoglycan chain with N-acetyl-1,6-anhydromuramyl-[peptide] at the reducing end + a peptidoglycan chain with N-acetylglucosamine at the non-reducing end.</text>
        <dbReference type="EC" id="4.2.2.29"/>
    </reaction>
</comment>
<evidence type="ECO:0000256" key="4">
    <source>
        <dbReference type="ARBA" id="ARBA00023136"/>
    </source>
</evidence>
<keyword evidence="1 7" id="KW-1003">Cell membrane</keyword>
<dbReference type="CDD" id="cd08010">
    <property type="entry name" value="MltG_like"/>
    <property type="match status" value="1"/>
</dbReference>
<evidence type="ECO:0000256" key="3">
    <source>
        <dbReference type="ARBA" id="ARBA00022989"/>
    </source>
</evidence>
<dbReference type="GO" id="GO:0009252">
    <property type="term" value="P:peptidoglycan biosynthetic process"/>
    <property type="evidence" value="ECO:0007669"/>
    <property type="project" value="UniProtKB-UniRule"/>
</dbReference>
<evidence type="ECO:0000313" key="8">
    <source>
        <dbReference type="EMBL" id="SEK45978.1"/>
    </source>
</evidence>
<comment type="similarity">
    <text evidence="7">Belongs to the transglycosylase MltG family.</text>
</comment>
<evidence type="ECO:0000256" key="1">
    <source>
        <dbReference type="ARBA" id="ARBA00022475"/>
    </source>
</evidence>
<dbReference type="GO" id="GO:0071555">
    <property type="term" value="P:cell wall organization"/>
    <property type="evidence" value="ECO:0007669"/>
    <property type="project" value="UniProtKB-KW"/>
</dbReference>
<dbReference type="EMBL" id="FNZN01000001">
    <property type="protein sequence ID" value="SEK45978.1"/>
    <property type="molecule type" value="Genomic_DNA"/>
</dbReference>
<dbReference type="InterPro" id="IPR003770">
    <property type="entry name" value="MLTG-like"/>
</dbReference>
<dbReference type="OrthoDB" id="9814591at2"/>
<evidence type="ECO:0000313" key="9">
    <source>
        <dbReference type="Proteomes" id="UP000198990"/>
    </source>
</evidence>
<dbReference type="NCBIfam" id="TIGR00247">
    <property type="entry name" value="endolytic transglycosylase MltG"/>
    <property type="match status" value="1"/>
</dbReference>
<keyword evidence="4 7" id="KW-0472">Membrane</keyword>
<name>A0A1H7H6W8_9FLAO</name>
<dbReference type="HAMAP" id="MF_02065">
    <property type="entry name" value="MltG"/>
    <property type="match status" value="1"/>
</dbReference>
<evidence type="ECO:0000256" key="2">
    <source>
        <dbReference type="ARBA" id="ARBA00022692"/>
    </source>
</evidence>
<dbReference type="GO" id="GO:0005886">
    <property type="term" value="C:plasma membrane"/>
    <property type="evidence" value="ECO:0007669"/>
    <property type="project" value="UniProtKB-UniRule"/>
</dbReference>
<reference evidence="9" key="1">
    <citation type="submission" date="2016-10" db="EMBL/GenBank/DDBJ databases">
        <authorList>
            <person name="Varghese N."/>
            <person name="Submissions S."/>
        </authorList>
    </citation>
    <scope>NUCLEOTIDE SEQUENCE [LARGE SCALE GENOMIC DNA]</scope>
    <source>
        <strain evidence="9">DSM 16471</strain>
    </source>
</reference>
<dbReference type="PANTHER" id="PTHR30518:SF2">
    <property type="entry name" value="ENDOLYTIC MUREIN TRANSGLYCOSYLASE"/>
    <property type="match status" value="1"/>
</dbReference>
<accession>A0A1H7H6W8</accession>
<gene>
    <name evidence="7" type="primary">mltG</name>
    <name evidence="8" type="ORF">SAMN04488008_101521</name>
</gene>
<dbReference type="PANTHER" id="PTHR30518">
    <property type="entry name" value="ENDOLYTIC MUREIN TRANSGLYCOSYLASE"/>
    <property type="match status" value="1"/>
</dbReference>
<dbReference type="RefSeq" id="WP_091619426.1">
    <property type="nucleotide sequence ID" value="NZ_FNZN01000001.1"/>
</dbReference>
<keyword evidence="2 7" id="KW-0812">Transmembrane</keyword>